<comment type="caution">
    <text evidence="2">The sequence shown here is derived from an EMBL/GenBank/DDBJ whole genome shotgun (WGS) entry which is preliminary data.</text>
</comment>
<dbReference type="EMBL" id="BMAV01011854">
    <property type="protein sequence ID" value="GFY58012.1"/>
    <property type="molecule type" value="Genomic_DNA"/>
</dbReference>
<keyword evidence="1" id="KW-0472">Membrane</keyword>
<keyword evidence="1" id="KW-1133">Transmembrane helix</keyword>
<dbReference type="Proteomes" id="UP000886998">
    <property type="component" value="Unassembled WGS sequence"/>
</dbReference>
<evidence type="ECO:0000313" key="3">
    <source>
        <dbReference type="Proteomes" id="UP000886998"/>
    </source>
</evidence>
<dbReference type="OrthoDB" id="6467226at2759"/>
<organism evidence="2 3">
    <name type="scientific">Trichonephila inaurata madagascariensis</name>
    <dbReference type="NCBI Taxonomy" id="2747483"/>
    <lineage>
        <taxon>Eukaryota</taxon>
        <taxon>Metazoa</taxon>
        <taxon>Ecdysozoa</taxon>
        <taxon>Arthropoda</taxon>
        <taxon>Chelicerata</taxon>
        <taxon>Arachnida</taxon>
        <taxon>Araneae</taxon>
        <taxon>Araneomorphae</taxon>
        <taxon>Entelegynae</taxon>
        <taxon>Araneoidea</taxon>
        <taxon>Nephilidae</taxon>
        <taxon>Trichonephila</taxon>
        <taxon>Trichonephila inaurata</taxon>
    </lineage>
</organism>
<feature type="transmembrane region" description="Helical" evidence="1">
    <location>
        <begin position="139"/>
        <end position="158"/>
    </location>
</feature>
<name>A0A8X6XPY4_9ARAC</name>
<accession>A0A8X6XPY4</accession>
<reference evidence="2" key="1">
    <citation type="submission" date="2020-08" db="EMBL/GenBank/DDBJ databases">
        <title>Multicomponent nature underlies the extraordinary mechanical properties of spider dragline silk.</title>
        <authorList>
            <person name="Kono N."/>
            <person name="Nakamura H."/>
            <person name="Mori M."/>
            <person name="Yoshida Y."/>
            <person name="Ohtoshi R."/>
            <person name="Malay A.D."/>
            <person name="Moran D.A.P."/>
            <person name="Tomita M."/>
            <person name="Numata K."/>
            <person name="Arakawa K."/>
        </authorList>
    </citation>
    <scope>NUCLEOTIDE SEQUENCE</scope>
</reference>
<sequence length="161" mass="18389">MVQVKNTSENSLTEEFLVIFKLFQLIGIDVMNAEKVNEESERKYGLLHRISRLTLKATVSNTYILSLTCSTMFFTFLLLIITISASLTNETASKAKNVMKNVPYRIPKGSERIKYMLRKNSVQEYSLTLWKIYIIDRSLIITCFGTLLTYGMLIGALGKQL</sequence>
<keyword evidence="3" id="KW-1185">Reference proteome</keyword>
<gene>
    <name evidence="2" type="primary">AVEN_205119_1</name>
    <name evidence="2" type="ORF">TNIN_267001</name>
</gene>
<keyword evidence="1" id="KW-0812">Transmembrane</keyword>
<feature type="transmembrane region" description="Helical" evidence="1">
    <location>
        <begin position="63"/>
        <end position="87"/>
    </location>
</feature>
<protein>
    <submittedName>
        <fullName evidence="2">Uncharacterized protein</fullName>
    </submittedName>
</protein>
<evidence type="ECO:0000313" key="2">
    <source>
        <dbReference type="EMBL" id="GFY58012.1"/>
    </source>
</evidence>
<proteinExistence type="predicted"/>
<evidence type="ECO:0000256" key="1">
    <source>
        <dbReference type="SAM" id="Phobius"/>
    </source>
</evidence>
<dbReference type="AlphaFoldDB" id="A0A8X6XPY4"/>